<feature type="transmembrane region" description="Helical" evidence="1">
    <location>
        <begin position="27"/>
        <end position="48"/>
    </location>
</feature>
<dbReference type="AlphaFoldDB" id="A0A2T4PT14"/>
<dbReference type="GeneID" id="64116177"/>
<sequence>MQTLIVYFVGCFIGFIVHRLFQTENIWMSIAQFSIFITFMYTFLGRFIPSIRKSLIQMVPDGIPNPKLVVYVTGWLEFIIAISVFIPKLNYIFSVVGIILCFMLFPGNIKAHARNISFGSKAPTNIYLRACIQILFIVSFIIIFKHA</sequence>
<evidence type="ECO:0000313" key="2">
    <source>
        <dbReference type="EMBL" id="PTI29441.1"/>
    </source>
</evidence>
<reference evidence="2 3" key="1">
    <citation type="journal article" date="2016" name="Front. Microbiol.">
        <title>Comprehensive Phylogenetic Analysis of Bovine Non-aureus Staphylococci Species Based on Whole-Genome Sequencing.</title>
        <authorList>
            <person name="Naushad S."/>
            <person name="Barkema H.W."/>
            <person name="Luby C."/>
            <person name="Condas L.A."/>
            <person name="Nobrega D.B."/>
            <person name="Carson D.A."/>
            <person name="De Buck J."/>
        </authorList>
    </citation>
    <scope>NUCLEOTIDE SEQUENCE [LARGE SCALE GENOMIC DNA]</scope>
    <source>
        <strain evidence="2 3">SNUC 2204</strain>
    </source>
</reference>
<organism evidence="2 3">
    <name type="scientific">Mammaliicoccus vitulinus</name>
    <dbReference type="NCBI Taxonomy" id="71237"/>
    <lineage>
        <taxon>Bacteria</taxon>
        <taxon>Bacillati</taxon>
        <taxon>Bacillota</taxon>
        <taxon>Bacilli</taxon>
        <taxon>Bacillales</taxon>
        <taxon>Staphylococcaceae</taxon>
        <taxon>Mammaliicoccus</taxon>
    </lineage>
</organism>
<evidence type="ECO:0000256" key="1">
    <source>
        <dbReference type="SAM" id="Phobius"/>
    </source>
</evidence>
<feature type="transmembrane region" description="Helical" evidence="1">
    <location>
        <begin position="68"/>
        <end position="86"/>
    </location>
</feature>
<dbReference type="STRING" id="1167632.GCA_000286335_00052"/>
<name>A0A2T4PT14_9STAP</name>
<accession>A0A2T4PT14</accession>
<feature type="transmembrane region" description="Helical" evidence="1">
    <location>
        <begin position="5"/>
        <end position="21"/>
    </location>
</feature>
<comment type="caution">
    <text evidence="2">The sequence shown here is derived from an EMBL/GenBank/DDBJ whole genome shotgun (WGS) entry which is preliminary data.</text>
</comment>
<evidence type="ECO:0000313" key="3">
    <source>
        <dbReference type="Proteomes" id="UP000241209"/>
    </source>
</evidence>
<keyword evidence="1" id="KW-1133">Transmembrane helix</keyword>
<feature type="transmembrane region" description="Helical" evidence="1">
    <location>
        <begin position="125"/>
        <end position="144"/>
    </location>
</feature>
<keyword evidence="1" id="KW-0472">Membrane</keyword>
<dbReference type="RefSeq" id="WP_016910781.1">
    <property type="nucleotide sequence ID" value="NZ_BMDF01000002.1"/>
</dbReference>
<keyword evidence="1" id="KW-0812">Transmembrane</keyword>
<dbReference type="EMBL" id="PZFK01000014">
    <property type="protein sequence ID" value="PTI29441.1"/>
    <property type="molecule type" value="Genomic_DNA"/>
</dbReference>
<dbReference type="OrthoDB" id="129693at2"/>
<evidence type="ECO:0008006" key="4">
    <source>
        <dbReference type="Google" id="ProtNLM"/>
    </source>
</evidence>
<gene>
    <name evidence="2" type="ORF">BU072_07975</name>
</gene>
<protein>
    <recommendedName>
        <fullName evidence="4">DoxX-like protein</fullName>
    </recommendedName>
</protein>
<feature type="transmembrane region" description="Helical" evidence="1">
    <location>
        <begin position="92"/>
        <end position="113"/>
    </location>
</feature>
<proteinExistence type="predicted"/>
<dbReference type="Proteomes" id="UP000241209">
    <property type="component" value="Unassembled WGS sequence"/>
</dbReference>